<evidence type="ECO:0000256" key="4">
    <source>
        <dbReference type="ARBA" id="ARBA00022989"/>
    </source>
</evidence>
<name>A0A917FPK4_9GAMM</name>
<keyword evidence="6" id="KW-0997">Cell inner membrane</keyword>
<feature type="transmembrane region" description="Helical" evidence="6">
    <location>
        <begin position="272"/>
        <end position="294"/>
    </location>
</feature>
<evidence type="ECO:0000256" key="6">
    <source>
        <dbReference type="RuleBase" id="RU369037"/>
    </source>
</evidence>
<dbReference type="PANTHER" id="PTHR34820">
    <property type="entry name" value="INNER MEMBRANE PROTEIN YEBZ"/>
    <property type="match status" value="1"/>
</dbReference>
<evidence type="ECO:0000256" key="1">
    <source>
        <dbReference type="ARBA" id="ARBA00004651"/>
    </source>
</evidence>
<feature type="transmembrane region" description="Helical" evidence="6">
    <location>
        <begin position="155"/>
        <end position="179"/>
    </location>
</feature>
<keyword evidence="9" id="KW-1185">Reference proteome</keyword>
<comment type="subcellular location">
    <subcellularLocation>
        <location evidence="6">Cell inner membrane</location>
        <topology evidence="6">Multi-pass membrane protein</topology>
    </subcellularLocation>
    <subcellularLocation>
        <location evidence="1">Cell membrane</location>
        <topology evidence="1">Multi-pass membrane protein</topology>
    </subcellularLocation>
</comment>
<dbReference type="GO" id="GO:0006825">
    <property type="term" value="P:copper ion transport"/>
    <property type="evidence" value="ECO:0007669"/>
    <property type="project" value="InterPro"/>
</dbReference>
<proteinExistence type="inferred from homology"/>
<keyword evidence="5 6" id="KW-0472">Membrane</keyword>
<feature type="domain" description="Copper resistance protein D" evidence="7">
    <location>
        <begin position="190"/>
        <end position="290"/>
    </location>
</feature>
<dbReference type="Pfam" id="PF05425">
    <property type="entry name" value="CopD"/>
    <property type="match status" value="1"/>
</dbReference>
<dbReference type="EMBL" id="BMEO01000008">
    <property type="protein sequence ID" value="GGF97712.1"/>
    <property type="molecule type" value="Genomic_DNA"/>
</dbReference>
<feature type="transmembrane region" description="Helical" evidence="6">
    <location>
        <begin position="239"/>
        <end position="260"/>
    </location>
</feature>
<dbReference type="InterPro" id="IPR008457">
    <property type="entry name" value="Cu-R_CopD_dom"/>
</dbReference>
<dbReference type="GO" id="GO:0005886">
    <property type="term" value="C:plasma membrane"/>
    <property type="evidence" value="ECO:0007669"/>
    <property type="project" value="UniProtKB-SubCell"/>
</dbReference>
<accession>A0A917FPK4</accession>
<comment type="function">
    <text evidence="6">Involved in copper resistance.</text>
</comment>
<evidence type="ECO:0000313" key="8">
    <source>
        <dbReference type="EMBL" id="GGF97712.1"/>
    </source>
</evidence>
<protein>
    <recommendedName>
        <fullName evidence="6">Copper resistance protein D</fullName>
    </recommendedName>
</protein>
<evidence type="ECO:0000256" key="2">
    <source>
        <dbReference type="ARBA" id="ARBA00022475"/>
    </source>
</evidence>
<feature type="transmembrane region" description="Helical" evidence="6">
    <location>
        <begin position="200"/>
        <end position="219"/>
    </location>
</feature>
<keyword evidence="4 6" id="KW-1133">Transmembrane helix</keyword>
<reference evidence="8" key="1">
    <citation type="journal article" date="2014" name="Int. J. Syst. Evol. Microbiol.">
        <title>Complete genome sequence of Corynebacterium casei LMG S-19264T (=DSM 44701T), isolated from a smear-ripened cheese.</title>
        <authorList>
            <consortium name="US DOE Joint Genome Institute (JGI-PGF)"/>
            <person name="Walter F."/>
            <person name="Albersmeier A."/>
            <person name="Kalinowski J."/>
            <person name="Ruckert C."/>
        </authorList>
    </citation>
    <scope>NUCLEOTIDE SEQUENCE</scope>
    <source>
        <strain evidence="8">CGMCC 1.12181</strain>
    </source>
</reference>
<feature type="transmembrane region" description="Helical" evidence="6">
    <location>
        <begin position="48"/>
        <end position="71"/>
    </location>
</feature>
<comment type="similarity">
    <text evidence="6">Belongs to the CopD family.</text>
</comment>
<feature type="transmembrane region" description="Helical" evidence="6">
    <location>
        <begin position="15"/>
        <end position="36"/>
    </location>
</feature>
<keyword evidence="3 6" id="KW-0812">Transmembrane</keyword>
<evidence type="ECO:0000256" key="5">
    <source>
        <dbReference type="ARBA" id="ARBA00023136"/>
    </source>
</evidence>
<feature type="transmembrane region" description="Helical" evidence="6">
    <location>
        <begin position="96"/>
        <end position="114"/>
    </location>
</feature>
<gene>
    <name evidence="8" type="ORF">GCM10011365_18920</name>
</gene>
<dbReference type="Proteomes" id="UP000605253">
    <property type="component" value="Unassembled WGS sequence"/>
</dbReference>
<dbReference type="GO" id="GO:0046688">
    <property type="term" value="P:response to copper ion"/>
    <property type="evidence" value="ECO:0007669"/>
    <property type="project" value="UniProtKB-UniRule"/>
</dbReference>
<dbReference type="RefSeq" id="WP_188365494.1">
    <property type="nucleotide sequence ID" value="NZ_BAABJF010000022.1"/>
</dbReference>
<keyword evidence="2 6" id="KW-1003">Cell membrane</keyword>
<feature type="transmembrane region" description="Helical" evidence="6">
    <location>
        <begin position="126"/>
        <end position="143"/>
    </location>
</feature>
<dbReference type="PANTHER" id="PTHR34820:SF4">
    <property type="entry name" value="INNER MEMBRANE PROTEIN YEBZ"/>
    <property type="match status" value="1"/>
</dbReference>
<dbReference type="InterPro" id="IPR032694">
    <property type="entry name" value="CopC/D"/>
</dbReference>
<evidence type="ECO:0000256" key="3">
    <source>
        <dbReference type="ARBA" id="ARBA00022692"/>
    </source>
</evidence>
<dbReference type="AlphaFoldDB" id="A0A917FPK4"/>
<evidence type="ECO:0000259" key="7">
    <source>
        <dbReference type="Pfam" id="PF05425"/>
    </source>
</evidence>
<organism evidence="8 9">
    <name type="scientific">Marinicella pacifica</name>
    <dbReference type="NCBI Taxonomy" id="1171543"/>
    <lineage>
        <taxon>Bacteria</taxon>
        <taxon>Pseudomonadati</taxon>
        <taxon>Pseudomonadota</taxon>
        <taxon>Gammaproteobacteria</taxon>
        <taxon>Lysobacterales</taxon>
        <taxon>Marinicellaceae</taxon>
        <taxon>Marinicella</taxon>
    </lineage>
</organism>
<keyword evidence="6" id="KW-0186">Copper</keyword>
<sequence length="299" mass="32915">MTTIIWDSATLVTKLLIYAGFAQAVALPFIAGLCRFNQSLLNQLKKVSYISLLLALVAIIAYFFIQVAVFAEEGLNGAFEPFYIKLIWQSGVGEMTVWRIAAVIMALLNLTLVYRHSHNPRPWLKVLSIVMYAAVLVMMAYSFSASGHVSELTGLAHFAIGLHVIVALGWLGSLWPLIIICRIFNKQAVARIMHRFGQSAMFMVALLIVAGGYLAFNLIDDFNALANTDYGQLFSFKLILVFHILLLAAFHKFILVPGLLKARKSKQSLAGSITAELMIGLAILVVTAILTTWVGPTSH</sequence>
<comment type="caution">
    <text evidence="8">The sequence shown here is derived from an EMBL/GenBank/DDBJ whole genome shotgun (WGS) entry which is preliminary data.</text>
</comment>
<reference evidence="8" key="2">
    <citation type="submission" date="2020-09" db="EMBL/GenBank/DDBJ databases">
        <authorList>
            <person name="Sun Q."/>
            <person name="Zhou Y."/>
        </authorList>
    </citation>
    <scope>NUCLEOTIDE SEQUENCE</scope>
    <source>
        <strain evidence="8">CGMCC 1.12181</strain>
    </source>
</reference>
<evidence type="ECO:0000313" key="9">
    <source>
        <dbReference type="Proteomes" id="UP000605253"/>
    </source>
</evidence>